<dbReference type="RefSeq" id="WP_089895781.1">
    <property type="nucleotide sequence ID" value="NZ_FOJG01000001.1"/>
</dbReference>
<evidence type="ECO:0008006" key="4">
    <source>
        <dbReference type="Google" id="ProtNLM"/>
    </source>
</evidence>
<gene>
    <name evidence="2" type="ORF">SAMN04488122_2865</name>
</gene>
<reference evidence="3" key="1">
    <citation type="submission" date="2016-10" db="EMBL/GenBank/DDBJ databases">
        <authorList>
            <person name="Varghese N."/>
            <person name="Submissions S."/>
        </authorList>
    </citation>
    <scope>NUCLEOTIDE SEQUENCE [LARGE SCALE GENOMIC DNA]</scope>
    <source>
        <strain evidence="3">DSM 3695</strain>
    </source>
</reference>
<proteinExistence type="predicted"/>
<dbReference type="Proteomes" id="UP000199310">
    <property type="component" value="Unassembled WGS sequence"/>
</dbReference>
<organism evidence="2 3">
    <name type="scientific">Chitinophaga arvensicola</name>
    <dbReference type="NCBI Taxonomy" id="29529"/>
    <lineage>
        <taxon>Bacteria</taxon>
        <taxon>Pseudomonadati</taxon>
        <taxon>Bacteroidota</taxon>
        <taxon>Chitinophagia</taxon>
        <taxon>Chitinophagales</taxon>
        <taxon>Chitinophagaceae</taxon>
        <taxon>Chitinophaga</taxon>
    </lineage>
</organism>
<protein>
    <recommendedName>
        <fullName evidence="4">YD repeat-containing protein</fullName>
    </recommendedName>
</protein>
<feature type="signal peptide" evidence="1">
    <location>
        <begin position="1"/>
        <end position="18"/>
    </location>
</feature>
<dbReference type="Gene3D" id="2.180.10.10">
    <property type="entry name" value="RHS repeat-associated core"/>
    <property type="match status" value="1"/>
</dbReference>
<accession>A0A1I0RI49</accession>
<dbReference type="OrthoDB" id="656162at2"/>
<keyword evidence="3" id="KW-1185">Reference proteome</keyword>
<name>A0A1I0RI49_9BACT</name>
<dbReference type="EMBL" id="FOJG01000001">
    <property type="protein sequence ID" value="SEW40534.1"/>
    <property type="molecule type" value="Genomic_DNA"/>
</dbReference>
<dbReference type="STRING" id="29529.SAMN04488122_2865"/>
<sequence>MKQLFIFLYFIIATAAYGQGQSAAQYRSDFNLKGKPRVVIQTPYTVVMNAGKPQKGQRGGDADAIDNAQLSFSEQGILLTKVSFDEKGKAEEKTVYEIGPEGKLTSKKTYNYDPRFAEVRRLSVWSYNKDGVPIRADAYRFVAGTTEKETNNYKQSALFTGAIEYTCNDSGKVTIEKYLLPDGVNTETTRYSYNTRGLMIAKQSFDEKGALLLTENFEYDSKDRPIEAVTIEGTNGVPVKNTYTYDGNTRETAAFNKNGIVYRVRTEKFDSNQQLTENVLRNRPANSVEETFRYEYLYDAKGNWTRKTAYHDGKPFLIVERTITYF</sequence>
<evidence type="ECO:0000256" key="1">
    <source>
        <dbReference type="SAM" id="SignalP"/>
    </source>
</evidence>
<keyword evidence="1" id="KW-0732">Signal</keyword>
<dbReference type="AlphaFoldDB" id="A0A1I0RI49"/>
<evidence type="ECO:0000313" key="3">
    <source>
        <dbReference type="Proteomes" id="UP000199310"/>
    </source>
</evidence>
<evidence type="ECO:0000313" key="2">
    <source>
        <dbReference type="EMBL" id="SEW40534.1"/>
    </source>
</evidence>
<feature type="chain" id="PRO_5011721317" description="YD repeat-containing protein" evidence="1">
    <location>
        <begin position="19"/>
        <end position="326"/>
    </location>
</feature>